<dbReference type="AlphaFoldDB" id="A0A3E4N9J0"/>
<dbReference type="InterPro" id="IPR009387">
    <property type="entry name" value="HigB-2"/>
</dbReference>
<sequence>MNYEIIVKPTFQREAKRLAKHYSSFKEDFVSLIDDLEQNPLLGTDLGHGLRKVCMKITSKGKGKSGGARVITFTLVVSQQDAVLNLLYIYDKADRASISEKEIEQLLKQNGLK</sequence>
<comment type="caution">
    <text evidence="1">The sequence shown here is derived from an EMBL/GenBank/DDBJ whole genome shotgun (WGS) entry which is preliminary data.</text>
</comment>
<accession>A0A3E4N9J0</accession>
<dbReference type="Pfam" id="PF06296">
    <property type="entry name" value="RelE"/>
    <property type="match status" value="1"/>
</dbReference>
<evidence type="ECO:0000313" key="1">
    <source>
        <dbReference type="EMBL" id="RGK59398.1"/>
    </source>
</evidence>
<evidence type="ECO:0000313" key="2">
    <source>
        <dbReference type="Proteomes" id="UP000261210"/>
    </source>
</evidence>
<dbReference type="EMBL" id="QSQU01000028">
    <property type="protein sequence ID" value="RGK59398.1"/>
    <property type="molecule type" value="Genomic_DNA"/>
</dbReference>
<dbReference type="Proteomes" id="UP000261210">
    <property type="component" value="Unassembled WGS sequence"/>
</dbReference>
<organism evidence="1 2">
    <name type="scientific">Bacteroides xylanisolvens</name>
    <dbReference type="NCBI Taxonomy" id="371601"/>
    <lineage>
        <taxon>Bacteria</taxon>
        <taxon>Pseudomonadati</taxon>
        <taxon>Bacteroidota</taxon>
        <taxon>Bacteroidia</taxon>
        <taxon>Bacteroidales</taxon>
        <taxon>Bacteroidaceae</taxon>
        <taxon>Bacteroides</taxon>
    </lineage>
</organism>
<proteinExistence type="predicted"/>
<protein>
    <submittedName>
        <fullName evidence="1">Addiction module toxin RelE</fullName>
    </submittedName>
</protein>
<dbReference type="RefSeq" id="WP_117684420.1">
    <property type="nucleotide sequence ID" value="NZ_JADNHC010000007.1"/>
</dbReference>
<dbReference type="PIRSF" id="PIRSF039032">
    <property type="entry name" value="HigB-2"/>
    <property type="match status" value="1"/>
</dbReference>
<reference evidence="1 2" key="1">
    <citation type="submission" date="2018-08" db="EMBL/GenBank/DDBJ databases">
        <title>A genome reference for cultivated species of the human gut microbiota.</title>
        <authorList>
            <person name="Zou Y."/>
            <person name="Xue W."/>
            <person name="Luo G."/>
        </authorList>
    </citation>
    <scope>NUCLEOTIDE SEQUENCE [LARGE SCALE GENOMIC DNA]</scope>
    <source>
        <strain evidence="1 2">TF10-34</strain>
    </source>
</reference>
<gene>
    <name evidence="1" type="ORF">DXD03_17445</name>
</gene>
<name>A0A3E4N9J0_9BACE</name>